<sequence>MPSSLFHPRFEIQNAWLFPRPWLT</sequence>
<accession>A0A2P2QK19</accession>
<protein>
    <submittedName>
        <fullName evidence="1">Uncharacterized protein</fullName>
    </submittedName>
</protein>
<dbReference type="AlphaFoldDB" id="A0A2P2QK19"/>
<proteinExistence type="predicted"/>
<organism evidence="1">
    <name type="scientific">Rhizophora mucronata</name>
    <name type="common">Asiatic mangrove</name>
    <dbReference type="NCBI Taxonomy" id="61149"/>
    <lineage>
        <taxon>Eukaryota</taxon>
        <taxon>Viridiplantae</taxon>
        <taxon>Streptophyta</taxon>
        <taxon>Embryophyta</taxon>
        <taxon>Tracheophyta</taxon>
        <taxon>Spermatophyta</taxon>
        <taxon>Magnoliopsida</taxon>
        <taxon>eudicotyledons</taxon>
        <taxon>Gunneridae</taxon>
        <taxon>Pentapetalae</taxon>
        <taxon>rosids</taxon>
        <taxon>fabids</taxon>
        <taxon>Malpighiales</taxon>
        <taxon>Rhizophoraceae</taxon>
        <taxon>Rhizophora</taxon>
    </lineage>
</organism>
<reference evidence="1" key="1">
    <citation type="submission" date="2018-02" db="EMBL/GenBank/DDBJ databases">
        <title>Rhizophora mucronata_Transcriptome.</title>
        <authorList>
            <person name="Meera S.P."/>
            <person name="Sreeshan A."/>
            <person name="Augustine A."/>
        </authorList>
    </citation>
    <scope>NUCLEOTIDE SEQUENCE</scope>
    <source>
        <tissue evidence="1">Leaf</tissue>
    </source>
</reference>
<dbReference type="EMBL" id="GGEC01086855">
    <property type="protein sequence ID" value="MBX67339.1"/>
    <property type="molecule type" value="Transcribed_RNA"/>
</dbReference>
<name>A0A2P2QK19_RHIMU</name>
<evidence type="ECO:0000313" key="1">
    <source>
        <dbReference type="EMBL" id="MBX67339.1"/>
    </source>
</evidence>